<accession>I0JR35</accession>
<evidence type="ECO:0000313" key="2">
    <source>
        <dbReference type="EMBL" id="CCG46605.1"/>
    </source>
</evidence>
<gene>
    <name evidence="2" type="ordered locus">HBHAL_4263</name>
</gene>
<dbReference type="AlphaFoldDB" id="I0JR35"/>
<feature type="transmembrane region" description="Helical" evidence="1">
    <location>
        <begin position="47"/>
        <end position="67"/>
    </location>
</feature>
<dbReference type="Proteomes" id="UP000007397">
    <property type="component" value="Chromosome"/>
</dbReference>
<reference evidence="2 3" key="1">
    <citation type="journal article" date="2013" name="Environ. Microbiol.">
        <title>Chloride and organic osmolytes: a hybrid strategy to cope with elevated salinities by the moderately halophilic, chloride-dependent bacterium Halobacillus halophilus.</title>
        <authorList>
            <person name="Saum S.H."/>
            <person name="Pfeiffer F."/>
            <person name="Palm P."/>
            <person name="Rampp M."/>
            <person name="Schuster S.C."/>
            <person name="Muller V."/>
            <person name="Oesterhelt D."/>
        </authorList>
    </citation>
    <scope>NUCLEOTIDE SEQUENCE [LARGE SCALE GENOMIC DNA]</scope>
    <source>
        <strain evidence="3">ATCC 35676 / DSM 2266 / JCM 20832 / KCTC 3685 / LMG 17431 / NBRC 102448 / NCIMB 2269</strain>
    </source>
</reference>
<dbReference type="HOGENOM" id="CLU_1666956_0_0_9"/>
<dbReference type="RefSeq" id="WP_014644493.1">
    <property type="nucleotide sequence ID" value="NC_017668.1"/>
</dbReference>
<keyword evidence="1" id="KW-1133">Transmembrane helix</keyword>
<feature type="transmembrane region" description="Helical" evidence="1">
    <location>
        <begin position="21"/>
        <end position="41"/>
    </location>
</feature>
<dbReference type="EMBL" id="HE717023">
    <property type="protein sequence ID" value="CCG46605.1"/>
    <property type="molecule type" value="Genomic_DNA"/>
</dbReference>
<keyword evidence="1" id="KW-0812">Transmembrane</keyword>
<organism evidence="2 3">
    <name type="scientific">Halobacillus halophilus (strain ATCC 35676 / DSM 2266 / JCM 20832 / KCTC 3685 / LMG 17431 / NBRC 102448 / NCIMB 2269)</name>
    <name type="common">Sporosarcina halophila</name>
    <dbReference type="NCBI Taxonomy" id="866895"/>
    <lineage>
        <taxon>Bacteria</taxon>
        <taxon>Bacillati</taxon>
        <taxon>Bacillota</taxon>
        <taxon>Bacilli</taxon>
        <taxon>Bacillales</taxon>
        <taxon>Bacillaceae</taxon>
        <taxon>Halobacillus</taxon>
    </lineage>
</organism>
<dbReference type="KEGG" id="hhd:HBHAL_4263"/>
<evidence type="ECO:0000313" key="3">
    <source>
        <dbReference type="Proteomes" id="UP000007397"/>
    </source>
</evidence>
<dbReference type="eggNOG" id="ENOG50313PY">
    <property type="taxonomic scope" value="Bacteria"/>
</dbReference>
<keyword evidence="3" id="KW-1185">Reference proteome</keyword>
<protein>
    <submittedName>
        <fullName evidence="2">Uncharacterized protein</fullName>
    </submittedName>
</protein>
<proteinExistence type="predicted"/>
<dbReference type="PATRIC" id="fig|866895.3.peg.3295"/>
<sequence length="158" mass="18552">MMISEWSIQYSNTSIWKKKARGSMINMLTQISILFMILFLNGSAEEFLVYLTGGVAVISTWQMIYYLKMPERDYIRFEDQAIDIRRGIADPRWRAADKDVKRVQQVGDVLTIRKESGEEEEIYLENVTDHDADIIIKEFQERYGNRMHTVPEKNEGSF</sequence>
<evidence type="ECO:0000256" key="1">
    <source>
        <dbReference type="SAM" id="Phobius"/>
    </source>
</evidence>
<keyword evidence="1" id="KW-0472">Membrane</keyword>
<name>I0JR35_HALH3</name>